<dbReference type="OrthoDB" id="419183at2759"/>
<dbReference type="PROSITE" id="PS01359">
    <property type="entry name" value="ZF_PHD_1"/>
    <property type="match status" value="1"/>
</dbReference>
<feature type="compositionally biased region" description="Basic and acidic residues" evidence="7">
    <location>
        <begin position="676"/>
        <end position="686"/>
    </location>
</feature>
<organism evidence="9 10">
    <name type="scientific">Sclerotinia trifoliorum</name>
    <dbReference type="NCBI Taxonomy" id="28548"/>
    <lineage>
        <taxon>Eukaryota</taxon>
        <taxon>Fungi</taxon>
        <taxon>Dikarya</taxon>
        <taxon>Ascomycota</taxon>
        <taxon>Pezizomycotina</taxon>
        <taxon>Leotiomycetes</taxon>
        <taxon>Helotiales</taxon>
        <taxon>Sclerotiniaceae</taxon>
        <taxon>Sclerotinia</taxon>
    </lineage>
</organism>
<keyword evidence="3 6" id="KW-0863">Zinc-finger</keyword>
<dbReference type="GO" id="GO:0045893">
    <property type="term" value="P:positive regulation of DNA-templated transcription"/>
    <property type="evidence" value="ECO:0007669"/>
    <property type="project" value="TreeGrafter"/>
</dbReference>
<dbReference type="InterPro" id="IPR019786">
    <property type="entry name" value="Zinc_finger_PHD-type_CS"/>
</dbReference>
<keyword evidence="4" id="KW-0862">Zinc</keyword>
<feature type="region of interest" description="Disordered" evidence="7">
    <location>
        <begin position="93"/>
        <end position="140"/>
    </location>
</feature>
<evidence type="ECO:0000313" key="9">
    <source>
        <dbReference type="EMBL" id="CAD6442875.1"/>
    </source>
</evidence>
<evidence type="ECO:0000256" key="4">
    <source>
        <dbReference type="ARBA" id="ARBA00022833"/>
    </source>
</evidence>
<feature type="region of interest" description="Disordered" evidence="7">
    <location>
        <begin position="567"/>
        <end position="620"/>
    </location>
</feature>
<dbReference type="InterPro" id="IPR019787">
    <property type="entry name" value="Znf_PHD-finger"/>
</dbReference>
<name>A0A8H2ZQF3_9HELO</name>
<feature type="compositionally biased region" description="Low complexity" evidence="7">
    <location>
        <begin position="96"/>
        <end position="106"/>
    </location>
</feature>
<dbReference type="InterPro" id="IPR011011">
    <property type="entry name" value="Znf_FYVE_PHD"/>
</dbReference>
<dbReference type="SUPFAM" id="SSF57903">
    <property type="entry name" value="FYVE/PHD zinc finger"/>
    <property type="match status" value="1"/>
</dbReference>
<dbReference type="EMBL" id="CAJHIA010000009">
    <property type="protein sequence ID" value="CAD6442875.1"/>
    <property type="molecule type" value="Genomic_DNA"/>
</dbReference>
<evidence type="ECO:0000256" key="5">
    <source>
        <dbReference type="ARBA" id="ARBA00023242"/>
    </source>
</evidence>
<comment type="caution">
    <text evidence="9">The sequence shown here is derived from an EMBL/GenBank/DDBJ whole genome shotgun (WGS) entry which is preliminary data.</text>
</comment>
<comment type="subcellular location">
    <subcellularLocation>
        <location evidence="1">Nucleus</location>
    </subcellularLocation>
</comment>
<feature type="compositionally biased region" description="Low complexity" evidence="7">
    <location>
        <begin position="515"/>
        <end position="537"/>
    </location>
</feature>
<feature type="region of interest" description="Disordered" evidence="7">
    <location>
        <begin position="246"/>
        <end position="270"/>
    </location>
</feature>
<gene>
    <name evidence="9" type="ORF">SCLTRI_LOCUS2667</name>
</gene>
<feature type="region of interest" description="Disordered" evidence="7">
    <location>
        <begin position="382"/>
        <end position="438"/>
    </location>
</feature>
<keyword evidence="10" id="KW-1185">Reference proteome</keyword>
<dbReference type="GO" id="GO:0008270">
    <property type="term" value="F:zinc ion binding"/>
    <property type="evidence" value="ECO:0007669"/>
    <property type="project" value="UniProtKB-KW"/>
</dbReference>
<dbReference type="SMART" id="SM00249">
    <property type="entry name" value="PHD"/>
    <property type="match status" value="1"/>
</dbReference>
<feature type="domain" description="PHD-type" evidence="8">
    <location>
        <begin position="620"/>
        <end position="669"/>
    </location>
</feature>
<dbReference type="GO" id="GO:0048188">
    <property type="term" value="C:Set1C/COMPASS complex"/>
    <property type="evidence" value="ECO:0007669"/>
    <property type="project" value="InterPro"/>
</dbReference>
<accession>A0A8H2ZQF3</accession>
<dbReference type="AlphaFoldDB" id="A0A8H2ZQF3"/>
<dbReference type="InterPro" id="IPR037869">
    <property type="entry name" value="Spp1/CFP1"/>
</dbReference>
<protein>
    <submittedName>
        <fullName evidence="9">9986d711-16ca-4f89-9c3e-72ccec552f2e</fullName>
    </submittedName>
</protein>
<feature type="compositionally biased region" description="Polar residues" evidence="7">
    <location>
        <begin position="497"/>
        <end position="506"/>
    </location>
</feature>
<dbReference type="InterPro" id="IPR001965">
    <property type="entry name" value="Znf_PHD"/>
</dbReference>
<keyword evidence="5" id="KW-0539">Nucleus</keyword>
<feature type="compositionally biased region" description="Acidic residues" evidence="7">
    <location>
        <begin position="482"/>
        <end position="492"/>
    </location>
</feature>
<reference evidence="9" key="1">
    <citation type="submission" date="2020-10" db="EMBL/GenBank/DDBJ databases">
        <authorList>
            <person name="Kusch S."/>
        </authorList>
    </citation>
    <scope>NUCLEOTIDE SEQUENCE</scope>
    <source>
        <strain evidence="9">SwB9</strain>
    </source>
</reference>
<dbReference type="Pfam" id="PF20826">
    <property type="entry name" value="PHD_5"/>
    <property type="match status" value="1"/>
</dbReference>
<dbReference type="Gene3D" id="3.30.40.10">
    <property type="entry name" value="Zinc/RING finger domain, C3HC4 (zinc finger)"/>
    <property type="match status" value="1"/>
</dbReference>
<evidence type="ECO:0000256" key="7">
    <source>
        <dbReference type="SAM" id="MobiDB-lite"/>
    </source>
</evidence>
<feature type="region of interest" description="Disordered" evidence="7">
    <location>
        <begin position="482"/>
        <end position="543"/>
    </location>
</feature>
<evidence type="ECO:0000313" key="10">
    <source>
        <dbReference type="Proteomes" id="UP000624404"/>
    </source>
</evidence>
<dbReference type="PANTHER" id="PTHR46174">
    <property type="entry name" value="CXXC-TYPE ZINC FINGER PROTEIN 1"/>
    <property type="match status" value="1"/>
</dbReference>
<sequence>MSWEQQANYEGSQGGWTPQFAEDYSMFNATPGRLVNGQRPFVDTSTVQALSSMTQNGQFHVEGDMMRDLGMHMHQLSPNSALAIAPAIHSSKQIPSTASQSASTAQFSDVSKTPQRSKKRLDDPFSGQTATPPHSAGKGVRKLAPKIFTVPNDAQVQGDGFGSSNSNNHHPQLMAQSSTTDMDPFGYPMSAPASAPFFASNKAMWDTSIDGMDLDFSNDSAGIFHQGHRPSNSIDWGRSNQMFQESINLSPQKSSEPKAEPRKRHRSIVSRTSLPITSALPTSLPLLAFSSATATSNSLAMENFPGAVDPGLVYSRPNTGNMSQGDFEDAMLPAPRAATSPIRYPEQLEPYQHQVREYTREQEELHRSRSFRESSLGYRIDRRTASSPVKGSIRPGFRRSVSESRDKRDNEPPRYKYGRLSPVRQQRHPNLSSIPESPVTLPKLRRDVKLAVGSNGRATVVIDDTPVRSLRRSSSQVINYDSEYDSSTDDEPIIIPSRNNSFNLPRQTPPKFDLLDSSSSDFRRPSTSTSGYSRSSGQHTSIDEMSEAETVLDEVKAGDAASALRKVVRERRNNQQIPKNGRRPRLYSDTTPRPGRYVEHTSSSNNSSDGVTPSSSRSGNTRCICNNPDGNSFMIQCESCENWLHGHCINIPDRRALPKVYICAFCAQTPNMRNGRMRESARERRNLPSSPLAHKSYRSFRDSELLVP</sequence>
<evidence type="ECO:0000259" key="8">
    <source>
        <dbReference type="PROSITE" id="PS50016"/>
    </source>
</evidence>
<feature type="region of interest" description="Disordered" evidence="7">
    <location>
        <begin position="675"/>
        <end position="694"/>
    </location>
</feature>
<evidence type="ECO:0000256" key="2">
    <source>
        <dbReference type="ARBA" id="ARBA00022723"/>
    </source>
</evidence>
<dbReference type="PROSITE" id="PS50016">
    <property type="entry name" value="ZF_PHD_2"/>
    <property type="match status" value="1"/>
</dbReference>
<keyword evidence="2" id="KW-0479">Metal-binding</keyword>
<dbReference type="Proteomes" id="UP000624404">
    <property type="component" value="Unassembled WGS sequence"/>
</dbReference>
<evidence type="ECO:0000256" key="6">
    <source>
        <dbReference type="PROSITE-ProRule" id="PRU00146"/>
    </source>
</evidence>
<evidence type="ECO:0000256" key="1">
    <source>
        <dbReference type="ARBA" id="ARBA00004123"/>
    </source>
</evidence>
<dbReference type="InterPro" id="IPR013083">
    <property type="entry name" value="Znf_RING/FYVE/PHD"/>
</dbReference>
<evidence type="ECO:0000256" key="3">
    <source>
        <dbReference type="ARBA" id="ARBA00022771"/>
    </source>
</evidence>
<feature type="compositionally biased region" description="Polar residues" evidence="7">
    <location>
        <begin position="600"/>
        <end position="620"/>
    </location>
</feature>
<feature type="compositionally biased region" description="Basic and acidic residues" evidence="7">
    <location>
        <begin position="400"/>
        <end position="414"/>
    </location>
</feature>
<dbReference type="PANTHER" id="PTHR46174:SF1">
    <property type="entry name" value="CXXC-TYPE ZINC FINGER PROTEIN 1"/>
    <property type="match status" value="1"/>
</dbReference>
<proteinExistence type="predicted"/>